<dbReference type="Gene3D" id="3.10.450.230">
    <property type="entry name" value="VirB8 protein"/>
    <property type="match status" value="1"/>
</dbReference>
<comment type="subcellular location">
    <subcellularLocation>
        <location evidence="1">Membrane</location>
        <topology evidence="1">Single-pass membrane protein</topology>
    </subcellularLocation>
</comment>
<evidence type="ECO:0000256" key="1">
    <source>
        <dbReference type="ARBA" id="ARBA00004167"/>
    </source>
</evidence>
<dbReference type="InterPro" id="IPR032710">
    <property type="entry name" value="NTF2-like_dom_sf"/>
</dbReference>
<sequence length="231" mass="27191">MFEKKNKIEKREKNFILKNDYEKAKQEHLDFYSNMAARLHTWKLISFIMLILVIISVSGVVYLSTRSSLIPYVIETDETGNAKGINPAYQVNYEPTEANIQYYLQNFVNKSRWISTDEVLQGKFYTESIAFLSKEMREKFDEIVRGENWTEMIKNGFSRDVQIESINKVAGTKDSYQVRWRETVYQRGNFVDSKKFLAIFSIKIEQPKNLIDLQQNPLGIKIVDYHITNEK</sequence>
<keyword evidence="8" id="KW-1185">Reference proteome</keyword>
<dbReference type="InterPro" id="IPR035658">
    <property type="entry name" value="TrbF"/>
</dbReference>
<evidence type="ECO:0000256" key="3">
    <source>
        <dbReference type="ARBA" id="ARBA00022989"/>
    </source>
</evidence>
<organism evidence="7 8">
    <name type="scientific">Fusobacterium nucleatum subsp. polymorphum</name>
    <name type="common">Fusobacterium polymorphum</name>
    <dbReference type="NCBI Taxonomy" id="76857"/>
    <lineage>
        <taxon>Bacteria</taxon>
        <taxon>Fusobacteriati</taxon>
        <taxon>Fusobacteriota</taxon>
        <taxon>Fusobacteriia</taxon>
        <taxon>Fusobacteriales</taxon>
        <taxon>Fusobacteriaceae</taxon>
        <taxon>Fusobacterium</taxon>
    </lineage>
</organism>
<dbReference type="Pfam" id="PF04335">
    <property type="entry name" value="VirB8"/>
    <property type="match status" value="1"/>
</dbReference>
<evidence type="ECO:0000313" key="7">
    <source>
        <dbReference type="EMBL" id="ASC02194.1"/>
    </source>
</evidence>
<gene>
    <name evidence="7" type="ORF">CBG50_02040</name>
</gene>
<evidence type="ECO:0000256" key="2">
    <source>
        <dbReference type="ARBA" id="ARBA00022692"/>
    </source>
</evidence>
<proteinExistence type="predicted"/>
<reference evidence="7 8" key="1">
    <citation type="submission" date="2017-06" db="EMBL/GenBank/DDBJ databases">
        <title>Draft genome sequence of Fusobacterium nucleatum subsp. polymorphum KCOM 1260 (=ChDC F218).</title>
        <authorList>
            <person name="Kook J.-K."/>
            <person name="Park S.-N."/>
            <person name="Lim Y.K."/>
            <person name="Roh H."/>
        </authorList>
    </citation>
    <scope>NUCLEOTIDE SEQUENCE [LARGE SCALE GENOMIC DNA]</scope>
    <source>
        <strain evidence="8">KCOM 1260 (ChDC F218)</strain>
    </source>
</reference>
<keyword evidence="2 5" id="KW-0812">Transmembrane</keyword>
<evidence type="ECO:0000259" key="6">
    <source>
        <dbReference type="Pfam" id="PF04335"/>
    </source>
</evidence>
<evidence type="ECO:0000256" key="5">
    <source>
        <dbReference type="SAM" id="Phobius"/>
    </source>
</evidence>
<evidence type="ECO:0000313" key="8">
    <source>
        <dbReference type="Proteomes" id="UP000196759"/>
    </source>
</evidence>
<dbReference type="RefSeq" id="WP_088336768.1">
    <property type="nucleotide sequence ID" value="NZ_CP021934.1"/>
</dbReference>
<feature type="transmembrane region" description="Helical" evidence="5">
    <location>
        <begin position="44"/>
        <end position="63"/>
    </location>
</feature>
<feature type="domain" description="Bacterial virulence protein VirB8" evidence="6">
    <location>
        <begin position="24"/>
        <end position="230"/>
    </location>
</feature>
<dbReference type="Proteomes" id="UP000196759">
    <property type="component" value="Chromosome"/>
</dbReference>
<name>A0A1Z3CF17_FUSNP</name>
<dbReference type="GO" id="GO:0016020">
    <property type="term" value="C:membrane"/>
    <property type="evidence" value="ECO:0007669"/>
    <property type="project" value="UniProtKB-SubCell"/>
</dbReference>
<dbReference type="EMBL" id="CP021934">
    <property type="protein sequence ID" value="ASC02194.1"/>
    <property type="molecule type" value="Genomic_DNA"/>
</dbReference>
<dbReference type="SUPFAM" id="SSF54427">
    <property type="entry name" value="NTF2-like"/>
    <property type="match status" value="1"/>
</dbReference>
<dbReference type="InterPro" id="IPR007430">
    <property type="entry name" value="VirB8"/>
</dbReference>
<dbReference type="AlphaFoldDB" id="A0A1Z3CF17"/>
<evidence type="ECO:0000256" key="4">
    <source>
        <dbReference type="ARBA" id="ARBA00023136"/>
    </source>
</evidence>
<protein>
    <submittedName>
        <fullName evidence="7">Conjugal transfer protein TrbF</fullName>
    </submittedName>
</protein>
<accession>A0A1Z3CF17</accession>
<keyword evidence="3 5" id="KW-1133">Transmembrane helix</keyword>
<dbReference type="CDD" id="cd16425">
    <property type="entry name" value="TrbF"/>
    <property type="match status" value="1"/>
</dbReference>
<keyword evidence="4 5" id="KW-0472">Membrane</keyword>